<dbReference type="SUPFAM" id="SSF47954">
    <property type="entry name" value="Cyclin-like"/>
    <property type="match status" value="1"/>
</dbReference>
<comment type="caution">
    <text evidence="3">The sequence shown here is derived from an EMBL/GenBank/DDBJ whole genome shotgun (WGS) entry which is preliminary data.</text>
</comment>
<keyword evidence="4" id="KW-1185">Reference proteome</keyword>
<feature type="region of interest" description="Disordered" evidence="1">
    <location>
        <begin position="30"/>
        <end position="60"/>
    </location>
</feature>
<dbReference type="Gene3D" id="1.10.472.10">
    <property type="entry name" value="Cyclin-like"/>
    <property type="match status" value="2"/>
</dbReference>
<evidence type="ECO:0000256" key="1">
    <source>
        <dbReference type="SAM" id="MobiDB-lite"/>
    </source>
</evidence>
<evidence type="ECO:0000259" key="2">
    <source>
        <dbReference type="Pfam" id="PF00134"/>
    </source>
</evidence>
<gene>
    <name evidence="3" type="ORF">TEA_004600</name>
</gene>
<reference evidence="3 4" key="1">
    <citation type="journal article" date="2018" name="Proc. Natl. Acad. Sci. U.S.A.">
        <title>Draft genome sequence of Camellia sinensis var. sinensis provides insights into the evolution of the tea genome and tea quality.</title>
        <authorList>
            <person name="Wei C."/>
            <person name="Yang H."/>
            <person name="Wang S."/>
            <person name="Zhao J."/>
            <person name="Liu C."/>
            <person name="Gao L."/>
            <person name="Xia E."/>
            <person name="Lu Y."/>
            <person name="Tai Y."/>
            <person name="She G."/>
            <person name="Sun J."/>
            <person name="Cao H."/>
            <person name="Tong W."/>
            <person name="Gao Q."/>
            <person name="Li Y."/>
            <person name="Deng W."/>
            <person name="Jiang X."/>
            <person name="Wang W."/>
            <person name="Chen Q."/>
            <person name="Zhang S."/>
            <person name="Li H."/>
            <person name="Wu J."/>
            <person name="Wang P."/>
            <person name="Li P."/>
            <person name="Shi C."/>
            <person name="Zheng F."/>
            <person name="Jian J."/>
            <person name="Huang B."/>
            <person name="Shan D."/>
            <person name="Shi M."/>
            <person name="Fang C."/>
            <person name="Yue Y."/>
            <person name="Li F."/>
            <person name="Li D."/>
            <person name="Wei S."/>
            <person name="Han B."/>
            <person name="Jiang C."/>
            <person name="Yin Y."/>
            <person name="Xia T."/>
            <person name="Zhang Z."/>
            <person name="Bennetzen J.L."/>
            <person name="Zhao S."/>
            <person name="Wan X."/>
        </authorList>
    </citation>
    <scope>NUCLEOTIDE SEQUENCE [LARGE SCALE GENOMIC DNA]</scope>
    <source>
        <strain evidence="4">cv. Shuchazao</strain>
        <tissue evidence="3">Leaf</tissue>
    </source>
</reference>
<name>A0A4S4F227_CAMSN</name>
<dbReference type="InterPro" id="IPR036915">
    <property type="entry name" value="Cyclin-like_sf"/>
</dbReference>
<dbReference type="Pfam" id="PF00134">
    <property type="entry name" value="Cyclin_N"/>
    <property type="match status" value="1"/>
</dbReference>
<dbReference type="EMBL" id="SDRB02000262">
    <property type="protein sequence ID" value="THG23521.1"/>
    <property type="molecule type" value="Genomic_DNA"/>
</dbReference>
<dbReference type="Proteomes" id="UP000306102">
    <property type="component" value="Unassembled WGS sequence"/>
</dbReference>
<dbReference type="InterPro" id="IPR006671">
    <property type="entry name" value="Cyclin_N"/>
</dbReference>
<evidence type="ECO:0000313" key="3">
    <source>
        <dbReference type="EMBL" id="THG23521.1"/>
    </source>
</evidence>
<sequence>MDPGPTDPTVLTLQQSHRSTLAWTASQDRFVGVSPPQPSVHAYAEAQPSDGVDSEPQVERDFTSIPNLKSMLNDWCQTPIHMEDFGNAMTEQHEKGVTHFEEGVSHTAAGALHSKDGLTQSPQRVPAFTEIITHSEERGSHADEQHLRTTHALHEEVPVSAITQSEEEGAQSGDWIPLNTERVTHCEEGGHMLMSEYYLLRLWTLFLIGGNEIDIKLLRRVSYRFQKPHVARELAKLDILDVAPIHLPLLGTNSSDVCIEEIKEANGLIGDTIYAGKNMKLVLSFVSYLRNTNLSQTPFISLYPTLTDSYLMLKYEVISPSHVEDFCYIIDNTYIKENVVKMKRDVLNFLNYEMGSLCNCVLCEVFKTSVVRYGSNFEGYDNKKERLRSFFSCLSSISMH</sequence>
<evidence type="ECO:0000313" key="4">
    <source>
        <dbReference type="Proteomes" id="UP000306102"/>
    </source>
</evidence>
<feature type="domain" description="Cyclin N-terminal" evidence="2">
    <location>
        <begin position="314"/>
        <end position="354"/>
    </location>
</feature>
<protein>
    <recommendedName>
        <fullName evidence="2">Cyclin N-terminal domain-containing protein</fullName>
    </recommendedName>
</protein>
<dbReference type="STRING" id="542762.A0A4S4F227"/>
<organism evidence="3 4">
    <name type="scientific">Camellia sinensis var. sinensis</name>
    <name type="common">China tea</name>
    <dbReference type="NCBI Taxonomy" id="542762"/>
    <lineage>
        <taxon>Eukaryota</taxon>
        <taxon>Viridiplantae</taxon>
        <taxon>Streptophyta</taxon>
        <taxon>Embryophyta</taxon>
        <taxon>Tracheophyta</taxon>
        <taxon>Spermatophyta</taxon>
        <taxon>Magnoliopsida</taxon>
        <taxon>eudicotyledons</taxon>
        <taxon>Gunneridae</taxon>
        <taxon>Pentapetalae</taxon>
        <taxon>asterids</taxon>
        <taxon>Ericales</taxon>
        <taxon>Theaceae</taxon>
        <taxon>Camellia</taxon>
    </lineage>
</organism>
<proteinExistence type="predicted"/>
<accession>A0A4S4F227</accession>
<dbReference type="AlphaFoldDB" id="A0A4S4F227"/>